<organism evidence="1 2">
    <name type="scientific">Actinokineospora auranticolor</name>
    <dbReference type="NCBI Taxonomy" id="155976"/>
    <lineage>
        <taxon>Bacteria</taxon>
        <taxon>Bacillati</taxon>
        <taxon>Actinomycetota</taxon>
        <taxon>Actinomycetes</taxon>
        <taxon>Pseudonocardiales</taxon>
        <taxon>Pseudonocardiaceae</taxon>
        <taxon>Actinokineospora</taxon>
    </lineage>
</organism>
<dbReference type="OrthoDB" id="3480233at2"/>
<sequence>MSSRDRRIGELARVEFTGSMGEAIGHYSAALRTISRRWDTELGLASADVRAALVSIRGSWLGLDKAARRLRARRVARRLRRAQSLASALADRADRFRVQYARQFLVMSADEAKDRTRKLDRSGE</sequence>
<gene>
    <name evidence="1" type="ORF">CLV40_11223</name>
</gene>
<dbReference type="Proteomes" id="UP000239203">
    <property type="component" value="Unassembled WGS sequence"/>
</dbReference>
<name>A0A2S6GKJ6_9PSEU</name>
<protein>
    <recommendedName>
        <fullName evidence="3">Excreted virulence factor EspC (Type VII ESX diderm)</fullName>
    </recommendedName>
</protein>
<evidence type="ECO:0008006" key="3">
    <source>
        <dbReference type="Google" id="ProtNLM"/>
    </source>
</evidence>
<dbReference type="RefSeq" id="WP_146108162.1">
    <property type="nucleotide sequence ID" value="NZ_CP154825.1"/>
</dbReference>
<proteinExistence type="predicted"/>
<reference evidence="1 2" key="1">
    <citation type="submission" date="2018-02" db="EMBL/GenBank/DDBJ databases">
        <title>Genomic Encyclopedia of Archaeal and Bacterial Type Strains, Phase II (KMG-II): from individual species to whole genera.</title>
        <authorList>
            <person name="Goeker M."/>
        </authorList>
    </citation>
    <scope>NUCLEOTIDE SEQUENCE [LARGE SCALE GENOMIC DNA]</scope>
    <source>
        <strain evidence="1 2">YU 961-1</strain>
    </source>
</reference>
<evidence type="ECO:0000313" key="2">
    <source>
        <dbReference type="Proteomes" id="UP000239203"/>
    </source>
</evidence>
<dbReference type="EMBL" id="PTIX01000012">
    <property type="protein sequence ID" value="PPK65764.1"/>
    <property type="molecule type" value="Genomic_DNA"/>
</dbReference>
<keyword evidence="2" id="KW-1185">Reference proteome</keyword>
<dbReference type="AlphaFoldDB" id="A0A2S6GKJ6"/>
<accession>A0A2S6GKJ6</accession>
<comment type="caution">
    <text evidence="1">The sequence shown here is derived from an EMBL/GenBank/DDBJ whole genome shotgun (WGS) entry which is preliminary data.</text>
</comment>
<evidence type="ECO:0000313" key="1">
    <source>
        <dbReference type="EMBL" id="PPK65764.1"/>
    </source>
</evidence>